<proteinExistence type="predicted"/>
<dbReference type="InterPro" id="IPR058532">
    <property type="entry name" value="YjbR/MT2646/Rv2570-like"/>
</dbReference>
<name>A0A6N8SM82_9HYPH</name>
<dbReference type="Proteomes" id="UP000435802">
    <property type="component" value="Unassembled WGS sequence"/>
</dbReference>
<dbReference type="EMBL" id="WUMK01000009">
    <property type="protein sequence ID" value="MXN47960.1"/>
    <property type="molecule type" value="Genomic_DNA"/>
</dbReference>
<organism evidence="1 2">
    <name type="scientific">Shinella kummerowiae</name>
    <dbReference type="NCBI Taxonomy" id="417745"/>
    <lineage>
        <taxon>Bacteria</taxon>
        <taxon>Pseudomonadati</taxon>
        <taxon>Pseudomonadota</taxon>
        <taxon>Alphaproteobacteria</taxon>
        <taxon>Hyphomicrobiales</taxon>
        <taxon>Rhizobiaceae</taxon>
        <taxon>Shinella</taxon>
    </lineage>
</organism>
<comment type="caution">
    <text evidence="1">The sequence shown here is derived from an EMBL/GenBank/DDBJ whole genome shotgun (WGS) entry which is preliminary data.</text>
</comment>
<evidence type="ECO:0008006" key="3">
    <source>
        <dbReference type="Google" id="ProtNLM"/>
    </source>
</evidence>
<keyword evidence="2" id="KW-1185">Reference proteome</keyword>
<dbReference type="AlphaFoldDB" id="A0A6N8SM82"/>
<gene>
    <name evidence="1" type="ORF">GR138_22385</name>
</gene>
<accession>A0A6N8SM82</accession>
<evidence type="ECO:0000313" key="1">
    <source>
        <dbReference type="EMBL" id="MXN47960.1"/>
    </source>
</evidence>
<evidence type="ECO:0000313" key="2">
    <source>
        <dbReference type="Proteomes" id="UP000435802"/>
    </source>
</evidence>
<protein>
    <recommendedName>
        <fullName evidence="3">MmcQ/YjbR family DNA-binding protein</fullName>
    </recommendedName>
</protein>
<dbReference type="OrthoDB" id="954305at2"/>
<sequence>MLLARLQRLAEDLPGVETGTSYGTPALKVAGKLFLRIKDAQTLVLMAPMDEKERLIEMAPGIYYETDHYKGWPALLVRAAAIDDAELRHRMAEAWRFKAPAKLRKLT</sequence>
<reference evidence="1 2" key="1">
    <citation type="submission" date="2019-12" db="EMBL/GenBank/DDBJ databases">
        <title>Shinella kummerowiae sp. nov., a symbiotic bacterium isolated from root nodules of the herbal legume Kummerowia stipulacea.</title>
        <authorList>
            <person name="Gao J."/>
        </authorList>
    </citation>
    <scope>NUCLEOTIDE SEQUENCE [LARGE SCALE GENOMIC DNA]</scope>
    <source>
        <strain evidence="1 2">CCBAU 25048</strain>
    </source>
</reference>
<dbReference type="Pfam" id="PF04237">
    <property type="entry name" value="YjbR"/>
    <property type="match status" value="1"/>
</dbReference>